<reference evidence="2" key="1">
    <citation type="journal article" date="2017" name="Nat. Ecol. Evol.">
        <title>Genome expansion and lineage-specific genetic innovations in the forest pathogenic fungi Armillaria.</title>
        <authorList>
            <person name="Sipos G."/>
            <person name="Prasanna A.N."/>
            <person name="Walter M.C."/>
            <person name="O'Connor E."/>
            <person name="Balint B."/>
            <person name="Krizsan K."/>
            <person name="Kiss B."/>
            <person name="Hess J."/>
            <person name="Varga T."/>
            <person name="Slot J."/>
            <person name="Riley R."/>
            <person name="Boka B."/>
            <person name="Rigling D."/>
            <person name="Barry K."/>
            <person name="Lee J."/>
            <person name="Mihaltcheva S."/>
            <person name="LaButti K."/>
            <person name="Lipzen A."/>
            <person name="Waldron R."/>
            <person name="Moloney N.M."/>
            <person name="Sperisen C."/>
            <person name="Kredics L."/>
            <person name="Vagvoelgyi C."/>
            <person name="Patrignani A."/>
            <person name="Fitzpatrick D."/>
            <person name="Nagy I."/>
            <person name="Doyle S."/>
            <person name="Anderson J.B."/>
            <person name="Grigoriev I.V."/>
            <person name="Gueldener U."/>
            <person name="Muensterkoetter M."/>
            <person name="Nagy L.G."/>
        </authorList>
    </citation>
    <scope>NUCLEOTIDE SEQUENCE [LARGE SCALE GENOMIC DNA]</scope>
    <source>
        <strain evidence="2">C18/9</strain>
    </source>
</reference>
<evidence type="ECO:0000313" key="2">
    <source>
        <dbReference type="Proteomes" id="UP000219338"/>
    </source>
</evidence>
<dbReference type="STRING" id="47428.A0A284RJZ1"/>
<evidence type="ECO:0000313" key="1">
    <source>
        <dbReference type="EMBL" id="SJL09055.1"/>
    </source>
</evidence>
<gene>
    <name evidence="1" type="ORF">ARMOST_12431</name>
</gene>
<organism evidence="1 2">
    <name type="scientific">Armillaria ostoyae</name>
    <name type="common">Armillaria root rot fungus</name>
    <dbReference type="NCBI Taxonomy" id="47428"/>
    <lineage>
        <taxon>Eukaryota</taxon>
        <taxon>Fungi</taxon>
        <taxon>Dikarya</taxon>
        <taxon>Basidiomycota</taxon>
        <taxon>Agaricomycotina</taxon>
        <taxon>Agaricomycetes</taxon>
        <taxon>Agaricomycetidae</taxon>
        <taxon>Agaricales</taxon>
        <taxon>Marasmiineae</taxon>
        <taxon>Physalacriaceae</taxon>
        <taxon>Armillaria</taxon>
    </lineage>
</organism>
<dbReference type="AlphaFoldDB" id="A0A284RJZ1"/>
<name>A0A284RJZ1_ARMOS</name>
<dbReference type="OrthoDB" id="3060635at2759"/>
<keyword evidence="2" id="KW-1185">Reference proteome</keyword>
<dbReference type="InterPro" id="IPR041078">
    <property type="entry name" value="Plavaka"/>
</dbReference>
<dbReference type="EMBL" id="FUEG01000010">
    <property type="protein sequence ID" value="SJL09055.1"/>
    <property type="molecule type" value="Genomic_DNA"/>
</dbReference>
<sequence length="257" mass="29501">MSSSIIPQRHQQQCPYCGRHFSVQGIGNHKRVCKQKVDQHLLDSQIHDELERQTSEATPSTFTPMDFEEPVDLNYNVELESQHFQETSLTEAWSRAENRFTKFKKETISNGIRTRFFDEPWTGNTFWEIQSSLPSGGKPLAYILYADKSRLSSFGTAKGYPVMAHCGNLPDEIRNGKNFGGGCVVGWLPIVEEEEDNKGKPLWINFKRVVWHEAFRKILGSIAQYSRSGYAFKLPNSEKVIILYPFILILSADYEEQ</sequence>
<dbReference type="Pfam" id="PF13913">
    <property type="entry name" value="zf-C2HC_2"/>
    <property type="match status" value="1"/>
</dbReference>
<protein>
    <submittedName>
        <fullName evidence="1">Uncharacterized protein</fullName>
    </submittedName>
</protein>
<accession>A0A284RJZ1</accession>
<proteinExistence type="predicted"/>
<dbReference type="Proteomes" id="UP000219338">
    <property type="component" value="Unassembled WGS sequence"/>
</dbReference>
<dbReference type="Pfam" id="PF18759">
    <property type="entry name" value="Plavaka"/>
    <property type="match status" value="1"/>
</dbReference>